<evidence type="ECO:0000313" key="3">
    <source>
        <dbReference type="Proteomes" id="UP001201262"/>
    </source>
</evidence>
<proteinExistence type="predicted"/>
<accession>A0AAD4KSB8</accession>
<protein>
    <recommendedName>
        <fullName evidence="4">BZIP domain-containing protein</fullName>
    </recommendedName>
</protein>
<sequence length="394" mass="44096">MTGRGKLSNGKKRHKRMNTPARKEQNRVAQRIYRQRQKERREQQLQTRNVSPRYLEIRPQPVPDAEDQVNIDTAAGQPSHSDGSWNPTLHSNYDESTSSQSVAHRQPLVAEANQLDLDYWGAMTSLGIGPVQMGLLDACVPSLGVLDSTLDAMADPNIPPTTFSEHDHLEDAMGLEEIGTMKSSDTSSLSKQTSILPDAGSNSFVNYDMQAAQVADPYTNSIELSQVSLLRICVHNARWLGIDVAGMFGWDCMMLCSPFYRPGTTVKDDPMALLATVSSPYTPTHLRPTLPQILFPHHPILDLIPFPGLRARAITLAATSPQLFDPLELKKDIVSGGLVCWGTKKDPGGQPWDMRSWEAAPWFLRKWRLLIGMDGELWKQSMWWQNMRGELPEL</sequence>
<dbReference type="InterPro" id="IPR021833">
    <property type="entry name" value="DUF3425"/>
</dbReference>
<dbReference type="RefSeq" id="XP_046073708.1">
    <property type="nucleotide sequence ID" value="XM_046209556.1"/>
</dbReference>
<evidence type="ECO:0000313" key="2">
    <source>
        <dbReference type="EMBL" id="KAH8699244.1"/>
    </source>
</evidence>
<dbReference type="GeneID" id="70239843"/>
<evidence type="ECO:0000256" key="1">
    <source>
        <dbReference type="SAM" id="MobiDB-lite"/>
    </source>
</evidence>
<dbReference type="Proteomes" id="UP001201262">
    <property type="component" value="Unassembled WGS sequence"/>
</dbReference>
<name>A0AAD4KSB8_9EURO</name>
<keyword evidence="3" id="KW-1185">Reference proteome</keyword>
<dbReference type="CDD" id="cd14688">
    <property type="entry name" value="bZIP_YAP"/>
    <property type="match status" value="1"/>
</dbReference>
<dbReference type="PANTHER" id="PTHR38116:SF8">
    <property type="entry name" value="BZIP DOMAIN-CONTAINING PROTEIN"/>
    <property type="match status" value="1"/>
</dbReference>
<feature type="compositionally biased region" description="Polar residues" evidence="1">
    <location>
        <begin position="76"/>
        <end position="102"/>
    </location>
</feature>
<gene>
    <name evidence="2" type="ORF">BGW36DRAFT_157574</name>
</gene>
<dbReference type="AlphaFoldDB" id="A0AAD4KSB8"/>
<dbReference type="EMBL" id="JAJTJA010000005">
    <property type="protein sequence ID" value="KAH8699244.1"/>
    <property type="molecule type" value="Genomic_DNA"/>
</dbReference>
<feature type="region of interest" description="Disordered" evidence="1">
    <location>
        <begin position="1"/>
        <end position="102"/>
    </location>
</feature>
<evidence type="ECO:0008006" key="4">
    <source>
        <dbReference type="Google" id="ProtNLM"/>
    </source>
</evidence>
<dbReference type="Pfam" id="PF11905">
    <property type="entry name" value="DUF3425"/>
    <property type="match status" value="1"/>
</dbReference>
<organism evidence="2 3">
    <name type="scientific">Talaromyces proteolyticus</name>
    <dbReference type="NCBI Taxonomy" id="1131652"/>
    <lineage>
        <taxon>Eukaryota</taxon>
        <taxon>Fungi</taxon>
        <taxon>Dikarya</taxon>
        <taxon>Ascomycota</taxon>
        <taxon>Pezizomycotina</taxon>
        <taxon>Eurotiomycetes</taxon>
        <taxon>Eurotiomycetidae</taxon>
        <taxon>Eurotiales</taxon>
        <taxon>Trichocomaceae</taxon>
        <taxon>Talaromyces</taxon>
        <taxon>Talaromyces sect. Bacilispori</taxon>
    </lineage>
</organism>
<dbReference type="PANTHER" id="PTHR38116">
    <property type="entry name" value="CHROMOSOME 7, WHOLE GENOME SHOTGUN SEQUENCE"/>
    <property type="match status" value="1"/>
</dbReference>
<comment type="caution">
    <text evidence="2">The sequence shown here is derived from an EMBL/GenBank/DDBJ whole genome shotgun (WGS) entry which is preliminary data.</text>
</comment>
<reference evidence="2" key="1">
    <citation type="submission" date="2021-12" db="EMBL/GenBank/DDBJ databases">
        <title>Convergent genome expansion in fungi linked to evolution of root-endophyte symbiosis.</title>
        <authorList>
            <consortium name="DOE Joint Genome Institute"/>
            <person name="Ke Y.-H."/>
            <person name="Bonito G."/>
            <person name="Liao H.-L."/>
            <person name="Looney B."/>
            <person name="Rojas-Flechas A."/>
            <person name="Nash J."/>
            <person name="Hameed K."/>
            <person name="Schadt C."/>
            <person name="Martin F."/>
            <person name="Crous P.W."/>
            <person name="Miettinen O."/>
            <person name="Magnuson J.K."/>
            <person name="Labbe J."/>
            <person name="Jacobson D."/>
            <person name="Doktycz M.J."/>
            <person name="Veneault-Fourrey C."/>
            <person name="Kuo A."/>
            <person name="Mondo S."/>
            <person name="Calhoun S."/>
            <person name="Riley R."/>
            <person name="Ohm R."/>
            <person name="LaButti K."/>
            <person name="Andreopoulos B."/>
            <person name="Pangilinan J."/>
            <person name="Nolan M."/>
            <person name="Tritt A."/>
            <person name="Clum A."/>
            <person name="Lipzen A."/>
            <person name="Daum C."/>
            <person name="Barry K."/>
            <person name="Grigoriev I.V."/>
            <person name="Vilgalys R."/>
        </authorList>
    </citation>
    <scope>NUCLEOTIDE SEQUENCE</scope>
    <source>
        <strain evidence="2">PMI_201</strain>
    </source>
</reference>